<feature type="region of interest" description="Disordered" evidence="1">
    <location>
        <begin position="1"/>
        <end position="31"/>
    </location>
</feature>
<organism evidence="2 3">
    <name type="scientific">Penicillium alfredii</name>
    <dbReference type="NCBI Taxonomy" id="1506179"/>
    <lineage>
        <taxon>Eukaryota</taxon>
        <taxon>Fungi</taxon>
        <taxon>Dikarya</taxon>
        <taxon>Ascomycota</taxon>
        <taxon>Pezizomycotina</taxon>
        <taxon>Eurotiomycetes</taxon>
        <taxon>Eurotiomycetidae</taxon>
        <taxon>Eurotiales</taxon>
        <taxon>Aspergillaceae</taxon>
        <taxon>Penicillium</taxon>
    </lineage>
</organism>
<keyword evidence="3" id="KW-1185">Reference proteome</keyword>
<sequence>MSLGGLARSKLHRQPKRCGHRRFHPPKKKNPDKLSHLAFLCSMNPLRLSLQRALRPSRAYSSLSELRLELISRKLPLTYDYLHPQPSHLLNLTLHDFLPPSPEPSTELTTLPSIKDSSPLPVGHHLIYFPPQVPLSQLLPDGTDILHTPGEPFNRRLWAGGNVRFPGTSPALDGSRAVCIESIRNVQVKGRDGDEKVIVTIERRVGIVPEAEAPAHTWARIWQDDGENPGESSVIENRDLIFMRSKSQEQIQTDQAQFAKPSRIVKPPSDAIFRHLVMPTKSLLFRFSALTFNAHSIHLDKGYTQNQEGYRNLLVHGPLTLTLLLRVLQHHLNPLNLGVGQVEYRNLAPLYVEEELTICGKPKSGSGAWDVWIEGPDGGLAVRGTARAHDIPR</sequence>
<dbReference type="GO" id="GO:0019171">
    <property type="term" value="F:(3R)-hydroxyacyl-[acyl-carrier-protein] dehydratase activity"/>
    <property type="evidence" value="ECO:0007669"/>
    <property type="project" value="TreeGrafter"/>
</dbReference>
<feature type="compositionally biased region" description="Basic residues" evidence="1">
    <location>
        <begin position="9"/>
        <end position="28"/>
    </location>
</feature>
<dbReference type="GeneID" id="81399346"/>
<dbReference type="SUPFAM" id="SSF54637">
    <property type="entry name" value="Thioesterase/thiol ester dehydrase-isomerase"/>
    <property type="match status" value="1"/>
</dbReference>
<evidence type="ECO:0008006" key="4">
    <source>
        <dbReference type="Google" id="ProtNLM"/>
    </source>
</evidence>
<comment type="caution">
    <text evidence="2">The sequence shown here is derived from an EMBL/GenBank/DDBJ whole genome shotgun (WGS) entry which is preliminary data.</text>
</comment>
<dbReference type="GO" id="GO:0005739">
    <property type="term" value="C:mitochondrion"/>
    <property type="evidence" value="ECO:0007669"/>
    <property type="project" value="TreeGrafter"/>
</dbReference>
<dbReference type="OrthoDB" id="3257538at2759"/>
<reference evidence="2" key="2">
    <citation type="journal article" date="2023" name="IMA Fungus">
        <title>Comparative genomic study of the Penicillium genus elucidates a diverse pangenome and 15 lateral gene transfer events.</title>
        <authorList>
            <person name="Petersen C."/>
            <person name="Sorensen T."/>
            <person name="Nielsen M.R."/>
            <person name="Sondergaard T.E."/>
            <person name="Sorensen J.L."/>
            <person name="Fitzpatrick D.A."/>
            <person name="Frisvad J.C."/>
            <person name="Nielsen K.L."/>
        </authorList>
    </citation>
    <scope>NUCLEOTIDE SEQUENCE</scope>
    <source>
        <strain evidence="2">IBT 34128</strain>
    </source>
</reference>
<dbReference type="InterPro" id="IPR029069">
    <property type="entry name" value="HotDog_dom_sf"/>
</dbReference>
<dbReference type="AlphaFoldDB" id="A0A9W9JTM0"/>
<evidence type="ECO:0000256" key="1">
    <source>
        <dbReference type="SAM" id="MobiDB-lite"/>
    </source>
</evidence>
<protein>
    <recommendedName>
        <fullName evidence="4">Mesaconyl-C4 CoA hydratase</fullName>
    </recommendedName>
</protein>
<dbReference type="Proteomes" id="UP001141434">
    <property type="component" value="Unassembled WGS sequence"/>
</dbReference>
<evidence type="ECO:0000313" key="2">
    <source>
        <dbReference type="EMBL" id="KAJ5081388.1"/>
    </source>
</evidence>
<evidence type="ECO:0000313" key="3">
    <source>
        <dbReference type="Proteomes" id="UP001141434"/>
    </source>
</evidence>
<gene>
    <name evidence="2" type="ORF">NUU61_009652</name>
</gene>
<dbReference type="Gene3D" id="3.10.129.10">
    <property type="entry name" value="Hotdog Thioesterase"/>
    <property type="match status" value="1"/>
</dbReference>
<dbReference type="EMBL" id="JAPMSZ010000012">
    <property type="protein sequence ID" value="KAJ5081388.1"/>
    <property type="molecule type" value="Genomic_DNA"/>
</dbReference>
<reference evidence="2" key="1">
    <citation type="submission" date="2022-11" db="EMBL/GenBank/DDBJ databases">
        <authorList>
            <person name="Petersen C."/>
        </authorList>
    </citation>
    <scope>NUCLEOTIDE SEQUENCE</scope>
    <source>
        <strain evidence="2">IBT 34128</strain>
    </source>
</reference>
<accession>A0A9W9JTM0</accession>
<dbReference type="RefSeq" id="XP_056506675.1">
    <property type="nucleotide sequence ID" value="XM_056660177.1"/>
</dbReference>
<dbReference type="PANTHER" id="PTHR28152">
    <property type="entry name" value="HYDROXYACYL-THIOESTER DEHYDRATASE TYPE 2, MITOCHONDRIAL"/>
    <property type="match status" value="1"/>
</dbReference>
<proteinExistence type="predicted"/>
<name>A0A9W9JTM0_9EURO</name>
<dbReference type="InterPro" id="IPR052741">
    <property type="entry name" value="Mitochondrial_HTD2"/>
</dbReference>
<dbReference type="PANTHER" id="PTHR28152:SF1">
    <property type="entry name" value="HYDROXYACYL-THIOESTER DEHYDRATASE TYPE 2, MITOCHONDRIAL"/>
    <property type="match status" value="1"/>
</dbReference>